<organism evidence="1 2">
    <name type="scientific">Rhododendron molle</name>
    <name type="common">Chinese azalea</name>
    <name type="synonym">Azalea mollis</name>
    <dbReference type="NCBI Taxonomy" id="49168"/>
    <lineage>
        <taxon>Eukaryota</taxon>
        <taxon>Viridiplantae</taxon>
        <taxon>Streptophyta</taxon>
        <taxon>Embryophyta</taxon>
        <taxon>Tracheophyta</taxon>
        <taxon>Spermatophyta</taxon>
        <taxon>Magnoliopsida</taxon>
        <taxon>eudicotyledons</taxon>
        <taxon>Gunneridae</taxon>
        <taxon>Pentapetalae</taxon>
        <taxon>asterids</taxon>
        <taxon>Ericales</taxon>
        <taxon>Ericaceae</taxon>
        <taxon>Ericoideae</taxon>
        <taxon>Rhodoreae</taxon>
        <taxon>Rhododendron</taxon>
    </lineage>
</organism>
<dbReference type="Proteomes" id="UP001062846">
    <property type="component" value="Chromosome 8"/>
</dbReference>
<accession>A0ACC0MVB4</accession>
<keyword evidence="2" id="KW-1185">Reference proteome</keyword>
<gene>
    <name evidence="1" type="ORF">RHMOL_Rhmol08G0304900</name>
</gene>
<name>A0ACC0MVB4_RHOML</name>
<dbReference type="EMBL" id="CM046395">
    <property type="protein sequence ID" value="KAI8544536.1"/>
    <property type="molecule type" value="Genomic_DNA"/>
</dbReference>
<protein>
    <submittedName>
        <fullName evidence="1">Uncharacterized protein</fullName>
    </submittedName>
</protein>
<sequence>MAAYSPRSVMMKLIIIIFAIFLSSLLPCDAARLTRGRGEERRVAKLENNSTMSHSFGRRYGDSRLAKIRLVNSFREPFALIVYAAPLQRPPLHRRARAVVVLVLFLDNISRKSKISYKTKMERNPLTGVVINYSNQKKVQTLTGTTVNS</sequence>
<comment type="caution">
    <text evidence="1">The sequence shown here is derived from an EMBL/GenBank/DDBJ whole genome shotgun (WGS) entry which is preliminary data.</text>
</comment>
<proteinExistence type="predicted"/>
<evidence type="ECO:0000313" key="2">
    <source>
        <dbReference type="Proteomes" id="UP001062846"/>
    </source>
</evidence>
<evidence type="ECO:0000313" key="1">
    <source>
        <dbReference type="EMBL" id="KAI8544536.1"/>
    </source>
</evidence>
<reference evidence="1" key="1">
    <citation type="submission" date="2022-02" db="EMBL/GenBank/DDBJ databases">
        <title>Plant Genome Project.</title>
        <authorList>
            <person name="Zhang R.-G."/>
        </authorList>
    </citation>
    <scope>NUCLEOTIDE SEQUENCE</scope>
    <source>
        <strain evidence="1">AT1</strain>
    </source>
</reference>